<dbReference type="PANTHER" id="PTHR42920">
    <property type="entry name" value="OS03G0707200 PROTEIN-RELATED"/>
    <property type="match status" value="1"/>
</dbReference>
<feature type="transmembrane region" description="Helical" evidence="7">
    <location>
        <begin position="130"/>
        <end position="152"/>
    </location>
</feature>
<dbReference type="InterPro" id="IPR051258">
    <property type="entry name" value="Diverse_Substrate_Transporter"/>
</dbReference>
<feature type="transmembrane region" description="Helical" evidence="7">
    <location>
        <begin position="77"/>
        <end position="98"/>
    </location>
</feature>
<feature type="transmembrane region" description="Helical" evidence="7">
    <location>
        <begin position="158"/>
        <end position="178"/>
    </location>
</feature>
<feature type="domain" description="EamA" evidence="8">
    <location>
        <begin position="6"/>
        <end position="144"/>
    </location>
</feature>
<feature type="domain" description="EamA" evidence="8">
    <location>
        <begin position="155"/>
        <end position="287"/>
    </location>
</feature>
<dbReference type="InterPro" id="IPR037185">
    <property type="entry name" value="EmrE-like"/>
</dbReference>
<feature type="transmembrane region" description="Helical" evidence="7">
    <location>
        <begin position="35"/>
        <end position="56"/>
    </location>
</feature>
<evidence type="ECO:0000256" key="3">
    <source>
        <dbReference type="ARBA" id="ARBA00022475"/>
    </source>
</evidence>
<evidence type="ECO:0000256" key="4">
    <source>
        <dbReference type="ARBA" id="ARBA00022692"/>
    </source>
</evidence>
<name>A0A926IAF0_9FIRM</name>
<dbReference type="Proteomes" id="UP000610862">
    <property type="component" value="Unassembled WGS sequence"/>
</dbReference>
<keyword evidence="3" id="KW-1003">Cell membrane</keyword>
<dbReference type="InterPro" id="IPR000620">
    <property type="entry name" value="EamA_dom"/>
</dbReference>
<keyword evidence="6 7" id="KW-0472">Membrane</keyword>
<feature type="transmembrane region" description="Helical" evidence="7">
    <location>
        <begin position="246"/>
        <end position="266"/>
    </location>
</feature>
<keyword evidence="4 7" id="KW-0812">Transmembrane</keyword>
<dbReference type="RefSeq" id="WP_187525620.1">
    <property type="nucleotide sequence ID" value="NZ_JACRTA010000003.1"/>
</dbReference>
<comment type="caution">
    <text evidence="9">The sequence shown here is derived from an EMBL/GenBank/DDBJ whole genome shotgun (WGS) entry which is preliminary data.</text>
</comment>
<evidence type="ECO:0000256" key="1">
    <source>
        <dbReference type="ARBA" id="ARBA00004651"/>
    </source>
</evidence>
<gene>
    <name evidence="9" type="ORF">H8692_09910</name>
</gene>
<feature type="transmembrane region" description="Helical" evidence="7">
    <location>
        <begin position="216"/>
        <end position="234"/>
    </location>
</feature>
<evidence type="ECO:0000256" key="2">
    <source>
        <dbReference type="ARBA" id="ARBA00007362"/>
    </source>
</evidence>
<evidence type="ECO:0000259" key="8">
    <source>
        <dbReference type="Pfam" id="PF00892"/>
    </source>
</evidence>
<reference evidence="9" key="1">
    <citation type="submission" date="2020-08" db="EMBL/GenBank/DDBJ databases">
        <title>Genome public.</title>
        <authorList>
            <person name="Liu C."/>
            <person name="Sun Q."/>
        </authorList>
    </citation>
    <scope>NUCLEOTIDE SEQUENCE</scope>
    <source>
        <strain evidence="9">NSJ-24</strain>
    </source>
</reference>
<dbReference type="AlphaFoldDB" id="A0A926IAF0"/>
<comment type="subcellular location">
    <subcellularLocation>
        <location evidence="1">Cell membrane</location>
        <topology evidence="1">Multi-pass membrane protein</topology>
    </subcellularLocation>
</comment>
<feature type="transmembrane region" description="Helical" evidence="7">
    <location>
        <begin position="104"/>
        <end position="123"/>
    </location>
</feature>
<evidence type="ECO:0000256" key="7">
    <source>
        <dbReference type="SAM" id="Phobius"/>
    </source>
</evidence>
<comment type="similarity">
    <text evidence="2">Belongs to the EamA transporter family.</text>
</comment>
<dbReference type="Pfam" id="PF00892">
    <property type="entry name" value="EamA"/>
    <property type="match status" value="2"/>
</dbReference>
<sequence>MRHSAKGNLFLFVAALVWGFSLAAQKEGLKYIDPFIFTSVRCILGGIVMLPFVLVLQKKQSSDDEEKITTFKEILKCALCCGSLIAAVILLQQIGLPYTSVGKAGFITALYIFITPMIGIYLGKKTGRNLWIGVAIGLVGLYFLCLFNGIEAVTFGDIMMFCAAFLCSVHIHAIDHFVRRIKPAVLTCSQFIVAGLICVIPAVFFGGITWTAIKDAWIPIIYSGVIACAVGYTFQTMGQKATNPNLACLIMALETVFTLFSGWIFFGEILSIHEYIGCGMMFLAIIVSQLPDDLFIRKKLRKKENADKECIDIYMK</sequence>
<dbReference type="EMBL" id="JACRTA010000003">
    <property type="protein sequence ID" value="MBC8569070.1"/>
    <property type="molecule type" value="Genomic_DNA"/>
</dbReference>
<proteinExistence type="inferred from homology"/>
<dbReference type="SUPFAM" id="SSF103481">
    <property type="entry name" value="Multidrug resistance efflux transporter EmrE"/>
    <property type="match status" value="2"/>
</dbReference>
<organism evidence="9 10">
    <name type="scientific">Lentihominibacter hominis</name>
    <dbReference type="NCBI Taxonomy" id="2763645"/>
    <lineage>
        <taxon>Bacteria</taxon>
        <taxon>Bacillati</taxon>
        <taxon>Bacillota</taxon>
        <taxon>Clostridia</taxon>
        <taxon>Peptostreptococcales</taxon>
        <taxon>Anaerovoracaceae</taxon>
        <taxon>Lentihominibacter</taxon>
    </lineage>
</organism>
<keyword evidence="10" id="KW-1185">Reference proteome</keyword>
<dbReference type="PANTHER" id="PTHR42920:SF5">
    <property type="entry name" value="EAMA DOMAIN-CONTAINING PROTEIN"/>
    <property type="match status" value="1"/>
</dbReference>
<keyword evidence="5 7" id="KW-1133">Transmembrane helix</keyword>
<evidence type="ECO:0000313" key="9">
    <source>
        <dbReference type="EMBL" id="MBC8569070.1"/>
    </source>
</evidence>
<evidence type="ECO:0000313" key="10">
    <source>
        <dbReference type="Proteomes" id="UP000610862"/>
    </source>
</evidence>
<feature type="transmembrane region" description="Helical" evidence="7">
    <location>
        <begin position="190"/>
        <end position="210"/>
    </location>
</feature>
<feature type="transmembrane region" description="Helical" evidence="7">
    <location>
        <begin position="272"/>
        <end position="291"/>
    </location>
</feature>
<evidence type="ECO:0000256" key="6">
    <source>
        <dbReference type="ARBA" id="ARBA00023136"/>
    </source>
</evidence>
<dbReference type="GO" id="GO:0005886">
    <property type="term" value="C:plasma membrane"/>
    <property type="evidence" value="ECO:0007669"/>
    <property type="project" value="UniProtKB-SubCell"/>
</dbReference>
<evidence type="ECO:0000256" key="5">
    <source>
        <dbReference type="ARBA" id="ARBA00022989"/>
    </source>
</evidence>
<accession>A0A926IAF0</accession>
<protein>
    <submittedName>
        <fullName evidence="9">DMT family transporter</fullName>
    </submittedName>
</protein>